<proteinExistence type="predicted"/>
<evidence type="ECO:0000256" key="3">
    <source>
        <dbReference type="ARBA" id="ARBA00022898"/>
    </source>
</evidence>
<evidence type="ECO:0000256" key="4">
    <source>
        <dbReference type="ARBA" id="ARBA00023239"/>
    </source>
</evidence>
<dbReference type="PANTHER" id="PTHR11999:SF70">
    <property type="entry name" value="MIP05841P"/>
    <property type="match status" value="1"/>
</dbReference>
<reference evidence="5" key="1">
    <citation type="submission" date="2015-04" db="EMBL/GenBank/DDBJ databases">
        <title>The genome sequence of the plant pathogenic Rhizarian Plasmodiophora brassicae reveals insights in its biotrophic life cycle and the origin of chitin synthesis.</title>
        <authorList>
            <person name="Schwelm A."/>
            <person name="Fogelqvist J."/>
            <person name="Knaust A."/>
            <person name="Julke S."/>
            <person name="Lilja T."/>
            <person name="Dhandapani V."/>
            <person name="Bonilla-Rosso G."/>
            <person name="Karlsson M."/>
            <person name="Shevchenko A."/>
            <person name="Choi S.R."/>
            <person name="Kim H.G."/>
            <person name="Park J.Y."/>
            <person name="Lim Y.P."/>
            <person name="Ludwig-Muller J."/>
            <person name="Dixelius C."/>
        </authorList>
    </citation>
    <scope>NUCLEOTIDE SEQUENCE</scope>
    <source>
        <tissue evidence="5">Potato root galls</tissue>
    </source>
</reference>
<evidence type="ECO:0000256" key="1">
    <source>
        <dbReference type="ARBA" id="ARBA00001933"/>
    </source>
</evidence>
<dbReference type="InterPro" id="IPR015421">
    <property type="entry name" value="PyrdxlP-dep_Trfase_major"/>
</dbReference>
<keyword evidence="4" id="KW-0456">Lyase</keyword>
<sequence length="639" mass="71086">RLTHIISTLTDRAAVMTSVLNWGADGCPKVTALLGQSGISSDTGVAYTAQEIADRIADYPRLVEVADLMESYCQGLLNSQLQLSDMFTSQICSSSVNAMHLMLLMALHNRCPLLNSEGFSCMVNRQPVIYIPESFAYESSVTRACAYVLISSLRSIRTVPNLTLRNDKNGLETNCIDVNLLSQYIEEDKQQGRMPLCVFGAVPTTIYRDNKLIHFDDDISKIRQICDAHGLWLHINGADIRFATASQRPDSISTAIDAADSFSLKPRDWICSGSDTHILMARTAQVAEKLRIQPDFMAIAPVYILLLSLSKTLVFSVDEHLECTRYLFNTTSFADTFRLEISTHTEMRPSFHIAPICVTLEDLDLSSHAFNSLLVDNLPLRNYNWSPVYDAAINGVQIAVRPRKLNDDTIMAMVPEKINEVLQAVEQKVKLMAKGVQIRHALRQLIANSPPFVWIDNGNLSTAVGLGAFRLLPGFLDEDHRETANGLNDCLAERLFEVSNVFRGCISDDGCFCIAILTIPGNITAQECSDIELAQHIMDIISYTQSHIQYPPAVIELLSTSLQTGISEAEEFLMQMQNRSFSPLEIVKSVPIIGTLMDWLMNPRGEEKAKDPSTLIGQSFDLESRSLSRRTVETPPIVK</sequence>
<dbReference type="Gene3D" id="3.40.640.10">
    <property type="entry name" value="Type I PLP-dependent aspartate aminotransferase-like (Major domain)"/>
    <property type="match status" value="1"/>
</dbReference>
<dbReference type="PANTHER" id="PTHR11999">
    <property type="entry name" value="GROUP II PYRIDOXAL-5-PHOSPHATE DECARBOXYLASE"/>
    <property type="match status" value="1"/>
</dbReference>
<name>A0A0H5RLJ1_9EUKA</name>
<dbReference type="InterPro" id="IPR002129">
    <property type="entry name" value="PyrdxlP-dep_de-COase"/>
</dbReference>
<keyword evidence="2" id="KW-0210">Decarboxylase</keyword>
<evidence type="ECO:0000313" key="5">
    <source>
        <dbReference type="EMBL" id="CRZ09599.1"/>
    </source>
</evidence>
<protein>
    <submittedName>
        <fullName evidence="5">Uncharacterized protein</fullName>
    </submittedName>
</protein>
<comment type="cofactor">
    <cofactor evidence="1">
        <name>pyridoxal 5'-phosphate</name>
        <dbReference type="ChEBI" id="CHEBI:597326"/>
    </cofactor>
</comment>
<keyword evidence="3" id="KW-0663">Pyridoxal phosphate</keyword>
<dbReference type="Pfam" id="PF00282">
    <property type="entry name" value="Pyridoxal_deC"/>
    <property type="match status" value="1"/>
</dbReference>
<feature type="non-terminal residue" evidence="5">
    <location>
        <position position="1"/>
    </location>
</feature>
<dbReference type="AlphaFoldDB" id="A0A0H5RLJ1"/>
<dbReference type="InterPro" id="IPR015424">
    <property type="entry name" value="PyrdxlP-dep_Trfase"/>
</dbReference>
<organism evidence="5">
    <name type="scientific">Spongospora subterranea</name>
    <dbReference type="NCBI Taxonomy" id="70186"/>
    <lineage>
        <taxon>Eukaryota</taxon>
        <taxon>Sar</taxon>
        <taxon>Rhizaria</taxon>
        <taxon>Endomyxa</taxon>
        <taxon>Phytomyxea</taxon>
        <taxon>Plasmodiophorida</taxon>
        <taxon>Plasmodiophoridae</taxon>
        <taxon>Spongospora</taxon>
    </lineage>
</organism>
<evidence type="ECO:0000256" key="2">
    <source>
        <dbReference type="ARBA" id="ARBA00022793"/>
    </source>
</evidence>
<dbReference type="GO" id="GO:0016831">
    <property type="term" value="F:carboxy-lyase activity"/>
    <property type="evidence" value="ECO:0007669"/>
    <property type="project" value="UniProtKB-KW"/>
</dbReference>
<accession>A0A0H5RLJ1</accession>
<dbReference type="InterPro" id="IPR010977">
    <property type="entry name" value="Aromatic_deC"/>
</dbReference>
<dbReference type="GO" id="GO:0030170">
    <property type="term" value="F:pyridoxal phosphate binding"/>
    <property type="evidence" value="ECO:0007669"/>
    <property type="project" value="InterPro"/>
</dbReference>
<dbReference type="GO" id="GO:0019752">
    <property type="term" value="P:carboxylic acid metabolic process"/>
    <property type="evidence" value="ECO:0007669"/>
    <property type="project" value="InterPro"/>
</dbReference>
<dbReference type="GO" id="GO:0005737">
    <property type="term" value="C:cytoplasm"/>
    <property type="evidence" value="ECO:0007669"/>
    <property type="project" value="TreeGrafter"/>
</dbReference>
<dbReference type="SUPFAM" id="SSF53383">
    <property type="entry name" value="PLP-dependent transferases"/>
    <property type="match status" value="1"/>
</dbReference>
<dbReference type="EMBL" id="HACM01009157">
    <property type="protein sequence ID" value="CRZ09599.1"/>
    <property type="molecule type" value="Transcribed_RNA"/>
</dbReference>